<dbReference type="AlphaFoldDB" id="A0A133Q946"/>
<dbReference type="Proteomes" id="UP000070533">
    <property type="component" value="Unassembled WGS sequence"/>
</dbReference>
<name>A0A133Q946_9BACT</name>
<accession>A0A133Q946</accession>
<keyword evidence="2" id="KW-1185">Reference proteome</keyword>
<organism evidence="1 2">
    <name type="scientific">Prevotella corporis</name>
    <dbReference type="NCBI Taxonomy" id="28128"/>
    <lineage>
        <taxon>Bacteria</taxon>
        <taxon>Pseudomonadati</taxon>
        <taxon>Bacteroidota</taxon>
        <taxon>Bacteroidia</taxon>
        <taxon>Bacteroidales</taxon>
        <taxon>Prevotellaceae</taxon>
        <taxon>Prevotella</taxon>
    </lineage>
</organism>
<comment type="caution">
    <text evidence="1">The sequence shown here is derived from an EMBL/GenBank/DDBJ whole genome shotgun (WGS) entry which is preliminary data.</text>
</comment>
<evidence type="ECO:0000313" key="2">
    <source>
        <dbReference type="Proteomes" id="UP000070533"/>
    </source>
</evidence>
<dbReference type="PATRIC" id="fig|28128.5.peg.1250"/>
<evidence type="ECO:0000313" key="1">
    <source>
        <dbReference type="EMBL" id="KXA39392.1"/>
    </source>
</evidence>
<gene>
    <name evidence="1" type="ORF">HMPREF3226_01227</name>
</gene>
<dbReference type="EMBL" id="LRQG01000092">
    <property type="protein sequence ID" value="KXA39392.1"/>
    <property type="molecule type" value="Genomic_DNA"/>
</dbReference>
<sequence>MIACATLDILSIKMYETEGYTTKIGGADFDNTAKLSHELNFK</sequence>
<protein>
    <submittedName>
        <fullName evidence="1">Uncharacterized protein</fullName>
    </submittedName>
</protein>
<proteinExistence type="predicted"/>
<reference evidence="2" key="1">
    <citation type="submission" date="2016-01" db="EMBL/GenBank/DDBJ databases">
        <authorList>
            <person name="Mitreva M."/>
            <person name="Pepin K.H."/>
            <person name="Mihindukulasuriya K.A."/>
            <person name="Fulton R."/>
            <person name="Fronick C."/>
            <person name="O'Laughlin M."/>
            <person name="Miner T."/>
            <person name="Herter B."/>
            <person name="Rosa B.A."/>
            <person name="Cordes M."/>
            <person name="Tomlinson C."/>
            <person name="Wollam A."/>
            <person name="Palsikar V.B."/>
            <person name="Mardis E.R."/>
            <person name="Wilson R.K."/>
        </authorList>
    </citation>
    <scope>NUCLEOTIDE SEQUENCE [LARGE SCALE GENOMIC DNA]</scope>
    <source>
        <strain evidence="2">MJR7716</strain>
    </source>
</reference>